<evidence type="ECO:0000313" key="2">
    <source>
        <dbReference type="Proteomes" id="UP000001542"/>
    </source>
</evidence>
<sequence length="158" mass="18066">MGIVQTITDVVTDNKRYYRCPKCGREVWAYGVYQGNICENCSGTFAHGLLKTLDNISPGITTRLDIMCDLRSKYRCPNCGKWCYGTGNLVGSPCCFRKWFNMNVASDYACSLEQFLANYDSDGSITLDGHRFENIIPQNCLRRAKDYMIVHTKWGLWQ</sequence>
<reference evidence="1" key="1">
    <citation type="submission" date="2006-10" db="EMBL/GenBank/DDBJ databases">
        <authorList>
            <person name="Amadeo P."/>
            <person name="Zhao Q."/>
            <person name="Wortman J."/>
            <person name="Fraser-Liggett C."/>
            <person name="Carlton J."/>
        </authorList>
    </citation>
    <scope>NUCLEOTIDE SEQUENCE</scope>
    <source>
        <strain evidence="1">G3</strain>
    </source>
</reference>
<dbReference type="VEuPathDB" id="TrichDB:TVAGG3_0734510"/>
<evidence type="ECO:0000313" key="1">
    <source>
        <dbReference type="EMBL" id="EAY15475.1"/>
    </source>
</evidence>
<reference evidence="1" key="2">
    <citation type="journal article" date="2007" name="Science">
        <title>Draft genome sequence of the sexually transmitted pathogen Trichomonas vaginalis.</title>
        <authorList>
            <person name="Carlton J.M."/>
            <person name="Hirt R.P."/>
            <person name="Silva J.C."/>
            <person name="Delcher A.L."/>
            <person name="Schatz M."/>
            <person name="Zhao Q."/>
            <person name="Wortman J.R."/>
            <person name="Bidwell S.L."/>
            <person name="Alsmark U.C.M."/>
            <person name="Besteiro S."/>
            <person name="Sicheritz-Ponten T."/>
            <person name="Noel C.J."/>
            <person name="Dacks J.B."/>
            <person name="Foster P.G."/>
            <person name="Simillion C."/>
            <person name="Van de Peer Y."/>
            <person name="Miranda-Saavedra D."/>
            <person name="Barton G.J."/>
            <person name="Westrop G.D."/>
            <person name="Mueller S."/>
            <person name="Dessi D."/>
            <person name="Fiori P.L."/>
            <person name="Ren Q."/>
            <person name="Paulsen I."/>
            <person name="Zhang H."/>
            <person name="Bastida-Corcuera F.D."/>
            <person name="Simoes-Barbosa A."/>
            <person name="Brown M.T."/>
            <person name="Hayes R.D."/>
            <person name="Mukherjee M."/>
            <person name="Okumura C.Y."/>
            <person name="Schneider R."/>
            <person name="Smith A.J."/>
            <person name="Vanacova S."/>
            <person name="Villalvazo M."/>
            <person name="Haas B.J."/>
            <person name="Pertea M."/>
            <person name="Feldblyum T.V."/>
            <person name="Utterback T.R."/>
            <person name="Shu C.L."/>
            <person name="Osoegawa K."/>
            <person name="de Jong P.J."/>
            <person name="Hrdy I."/>
            <person name="Horvathova L."/>
            <person name="Zubacova Z."/>
            <person name="Dolezal P."/>
            <person name="Malik S.B."/>
            <person name="Logsdon J.M. Jr."/>
            <person name="Henze K."/>
            <person name="Gupta A."/>
            <person name="Wang C.C."/>
            <person name="Dunne R.L."/>
            <person name="Upcroft J.A."/>
            <person name="Upcroft P."/>
            <person name="White O."/>
            <person name="Salzberg S.L."/>
            <person name="Tang P."/>
            <person name="Chiu C.-H."/>
            <person name="Lee Y.-S."/>
            <person name="Embley T.M."/>
            <person name="Coombs G.H."/>
            <person name="Mottram J.C."/>
            <person name="Tachezy J."/>
            <person name="Fraser-Liggett C.M."/>
            <person name="Johnson P.J."/>
        </authorList>
    </citation>
    <scope>NUCLEOTIDE SEQUENCE [LARGE SCALE GENOMIC DNA]</scope>
    <source>
        <strain evidence="1">G3</strain>
    </source>
</reference>
<keyword evidence="2" id="KW-1185">Reference proteome</keyword>
<proteinExistence type="predicted"/>
<dbReference type="OMA" id="CGREVWA"/>
<dbReference type="OrthoDB" id="10594234at2759"/>
<dbReference type="Proteomes" id="UP000001542">
    <property type="component" value="Unassembled WGS sequence"/>
</dbReference>
<dbReference type="InParanoid" id="A2DVR2"/>
<dbReference type="EMBL" id="DS113255">
    <property type="protein sequence ID" value="EAY15475.1"/>
    <property type="molecule type" value="Genomic_DNA"/>
</dbReference>
<gene>
    <name evidence="1" type="ORF">TVAG_210050</name>
</gene>
<accession>A2DVR2</accession>
<name>A2DVR2_TRIV3</name>
<dbReference type="VEuPathDB" id="TrichDB:TVAG_210050"/>
<dbReference type="AlphaFoldDB" id="A2DVR2"/>
<organism evidence="1 2">
    <name type="scientific">Trichomonas vaginalis (strain ATCC PRA-98 / G3)</name>
    <dbReference type="NCBI Taxonomy" id="412133"/>
    <lineage>
        <taxon>Eukaryota</taxon>
        <taxon>Metamonada</taxon>
        <taxon>Parabasalia</taxon>
        <taxon>Trichomonadida</taxon>
        <taxon>Trichomonadidae</taxon>
        <taxon>Trichomonas</taxon>
    </lineage>
</organism>
<dbReference type="KEGG" id="tva:4773490"/>
<protein>
    <submittedName>
        <fullName evidence="1">Uncharacterized protein</fullName>
    </submittedName>
</protein>